<dbReference type="UniPathway" id="UPA00138"/>
<comment type="pathway">
    <text evidence="4">Carbohydrate degradation; glycolysis; D-glyceraldehyde 3-phosphate from glycerone phosphate: step 1/1.</text>
</comment>
<dbReference type="InterPro" id="IPR035990">
    <property type="entry name" value="TIM_sf"/>
</dbReference>
<dbReference type="SUPFAM" id="SSF51351">
    <property type="entry name" value="Triosephosphate isomerase (TIM)"/>
    <property type="match status" value="1"/>
</dbReference>
<dbReference type="PROSITE" id="PS51440">
    <property type="entry name" value="TIM_2"/>
    <property type="match status" value="1"/>
</dbReference>
<dbReference type="PANTHER" id="PTHR21139:SF42">
    <property type="entry name" value="TRIOSEPHOSPHATE ISOMERASE"/>
    <property type="match status" value="1"/>
</dbReference>
<comment type="catalytic activity">
    <reaction evidence="4">
        <text>D-glyceraldehyde 3-phosphate = dihydroxyacetone phosphate</text>
        <dbReference type="Rhea" id="RHEA:18585"/>
        <dbReference type="ChEBI" id="CHEBI:57642"/>
        <dbReference type="ChEBI" id="CHEBI:59776"/>
        <dbReference type="EC" id="5.3.1.1"/>
    </reaction>
</comment>
<dbReference type="GO" id="GO:0006096">
    <property type="term" value="P:glycolytic process"/>
    <property type="evidence" value="ECO:0007669"/>
    <property type="project" value="UniProtKB-UniRule"/>
</dbReference>
<dbReference type="GO" id="GO:0019563">
    <property type="term" value="P:glycerol catabolic process"/>
    <property type="evidence" value="ECO:0007669"/>
    <property type="project" value="TreeGrafter"/>
</dbReference>
<dbReference type="EC" id="5.3.1.1" evidence="4"/>
<evidence type="ECO:0000256" key="1">
    <source>
        <dbReference type="ARBA" id="ARBA00004939"/>
    </source>
</evidence>
<dbReference type="InterPro" id="IPR000652">
    <property type="entry name" value="Triosephosphate_isomerase"/>
</dbReference>
<dbReference type="GO" id="GO:0005829">
    <property type="term" value="C:cytosol"/>
    <property type="evidence" value="ECO:0007669"/>
    <property type="project" value="TreeGrafter"/>
</dbReference>
<dbReference type="PROSITE" id="PS00171">
    <property type="entry name" value="TIM_1"/>
    <property type="match status" value="1"/>
</dbReference>
<evidence type="ECO:0000256" key="4">
    <source>
        <dbReference type="RuleBase" id="RU363013"/>
    </source>
</evidence>
<reference evidence="5 6" key="1">
    <citation type="submission" date="2017-02" db="EMBL/GenBank/DDBJ databases">
        <title>Draft genome sequence of Moraxella lincolnii CCUG 9405T type strain.</title>
        <authorList>
            <person name="Salva-Serra F."/>
            <person name="Engstrom-Jakobsson H."/>
            <person name="Thorell K."/>
            <person name="Jaen-Luchoro D."/>
            <person name="Gonzales-Siles L."/>
            <person name="Karlsson R."/>
            <person name="Yazdan S."/>
            <person name="Boulund F."/>
            <person name="Johnning A."/>
            <person name="Engstrand L."/>
            <person name="Kristiansson E."/>
            <person name="Moore E."/>
        </authorList>
    </citation>
    <scope>NUCLEOTIDE SEQUENCE [LARGE SCALE GENOMIC DNA]</scope>
    <source>
        <strain evidence="5 6">CCUG 9405</strain>
    </source>
</reference>
<evidence type="ECO:0000313" key="6">
    <source>
        <dbReference type="Proteomes" id="UP000191094"/>
    </source>
</evidence>
<dbReference type="Proteomes" id="UP000191094">
    <property type="component" value="Unassembled WGS sequence"/>
</dbReference>
<keyword evidence="4" id="KW-0312">Gluconeogenesis</keyword>
<evidence type="ECO:0000313" key="5">
    <source>
        <dbReference type="EMBL" id="OOS22501.1"/>
    </source>
</evidence>
<dbReference type="AlphaFoldDB" id="A0A1T0CK15"/>
<keyword evidence="3 4" id="KW-0413">Isomerase</keyword>
<comment type="pathway">
    <text evidence="4">Carbohydrate biosynthesis; gluconeogenesis.</text>
</comment>
<name>A0A1T0CK15_9GAMM</name>
<dbReference type="GO" id="GO:0004807">
    <property type="term" value="F:triose-phosphate isomerase activity"/>
    <property type="evidence" value="ECO:0007669"/>
    <property type="project" value="UniProtKB-UniRule"/>
</dbReference>
<dbReference type="Gene3D" id="3.20.20.70">
    <property type="entry name" value="Aldolase class I"/>
    <property type="match status" value="1"/>
</dbReference>
<sequence>MHAWVIANWKQHPATKAQAVSLTNELTDKLAQTWQSVEQHSVKQHCQLMIIPTHLHLDAVITTAANALNKNITWPHLQFGVQDISSHAISTGAFTGDCSAGQAQDLGATWTLVGHSERRQYHQEGNVQLFHKIRCALKVGLGVVLCVGESLSDHQNALTQETLTKQLAVFDHLTTDELTQLSSRLLLAYEPVWAIGTGKVPDLQEVNETHQFIKTHIKEHYPSLANAPILYGGSVNESNASEFASSKLVDGVLVGGASLVADKFVQIAQAFLK</sequence>
<dbReference type="InterPro" id="IPR020861">
    <property type="entry name" value="Triosephosphate_isomerase_AS"/>
</dbReference>
<keyword evidence="6" id="KW-1185">Reference proteome</keyword>
<evidence type="ECO:0000256" key="2">
    <source>
        <dbReference type="ARBA" id="ARBA00007422"/>
    </source>
</evidence>
<comment type="similarity">
    <text evidence="2 4">Belongs to the triosephosphate isomerase family.</text>
</comment>
<dbReference type="GO" id="GO:0046166">
    <property type="term" value="P:glyceraldehyde-3-phosphate biosynthetic process"/>
    <property type="evidence" value="ECO:0007669"/>
    <property type="project" value="TreeGrafter"/>
</dbReference>
<keyword evidence="4" id="KW-0963">Cytoplasm</keyword>
<dbReference type="OrthoDB" id="9809429at2"/>
<accession>A0A1T0CK15</accession>
<dbReference type="RefSeq" id="WP_078306350.1">
    <property type="nucleotide sequence ID" value="NZ_CP147511.1"/>
</dbReference>
<protein>
    <recommendedName>
        <fullName evidence="4">Triosephosphate isomerase</fullName>
        <ecNumber evidence="4">5.3.1.1</ecNumber>
    </recommendedName>
</protein>
<proteinExistence type="inferred from homology"/>
<dbReference type="EMBL" id="MUYT01000002">
    <property type="protein sequence ID" value="OOS22501.1"/>
    <property type="molecule type" value="Genomic_DNA"/>
</dbReference>
<dbReference type="NCBIfam" id="TIGR00419">
    <property type="entry name" value="tim"/>
    <property type="match status" value="1"/>
</dbReference>
<dbReference type="UniPathway" id="UPA00109">
    <property type="reaction ID" value="UER00189"/>
</dbReference>
<keyword evidence="4" id="KW-0324">Glycolysis</keyword>
<dbReference type="STRING" id="90241.B0682_01530"/>
<organism evidence="5 6">
    <name type="scientific">Lwoffella lincolnii</name>
    <dbReference type="NCBI Taxonomy" id="90241"/>
    <lineage>
        <taxon>Bacteria</taxon>
        <taxon>Pseudomonadati</taxon>
        <taxon>Pseudomonadota</taxon>
        <taxon>Gammaproteobacteria</taxon>
        <taxon>Moraxellales</taxon>
        <taxon>Moraxellaceae</taxon>
        <taxon>Lwoffella</taxon>
    </lineage>
</organism>
<dbReference type="CDD" id="cd00311">
    <property type="entry name" value="TIM"/>
    <property type="match status" value="1"/>
</dbReference>
<dbReference type="PANTHER" id="PTHR21139">
    <property type="entry name" value="TRIOSEPHOSPHATE ISOMERASE"/>
    <property type="match status" value="1"/>
</dbReference>
<comment type="pathway">
    <text evidence="1">Carbohydrate metabolism; erythritol degradation.</text>
</comment>
<comment type="subcellular location">
    <subcellularLocation>
        <location evidence="4">Cytoplasm</location>
    </subcellularLocation>
</comment>
<evidence type="ECO:0000256" key="3">
    <source>
        <dbReference type="ARBA" id="ARBA00023235"/>
    </source>
</evidence>
<gene>
    <name evidence="5" type="ORF">B0682_01530</name>
</gene>
<comment type="subunit">
    <text evidence="4">Homodimer.</text>
</comment>
<dbReference type="GO" id="GO:0006094">
    <property type="term" value="P:gluconeogenesis"/>
    <property type="evidence" value="ECO:0007669"/>
    <property type="project" value="UniProtKB-UniPathway"/>
</dbReference>
<dbReference type="Pfam" id="PF00121">
    <property type="entry name" value="TIM"/>
    <property type="match status" value="1"/>
</dbReference>
<comment type="caution">
    <text evidence="5">The sequence shown here is derived from an EMBL/GenBank/DDBJ whole genome shotgun (WGS) entry which is preliminary data.</text>
</comment>
<dbReference type="InterPro" id="IPR013785">
    <property type="entry name" value="Aldolase_TIM"/>
</dbReference>